<dbReference type="Gene3D" id="6.10.340.10">
    <property type="match status" value="1"/>
</dbReference>
<dbReference type="SMART" id="SM00388">
    <property type="entry name" value="HisKA"/>
    <property type="match status" value="1"/>
</dbReference>
<dbReference type="Gene3D" id="3.30.565.10">
    <property type="entry name" value="Histidine kinase-like ATPase, C-terminal domain"/>
    <property type="match status" value="1"/>
</dbReference>
<dbReference type="EMBL" id="CDRZ01000003">
    <property type="protein sequence ID" value="CEO87366.1"/>
    <property type="molecule type" value="Genomic_DNA"/>
</dbReference>
<gene>
    <name evidence="14" type="ORF">SSCH_1000002</name>
</gene>
<keyword evidence="11" id="KW-1133">Transmembrane helix</keyword>
<evidence type="ECO:0000259" key="12">
    <source>
        <dbReference type="PROSITE" id="PS50109"/>
    </source>
</evidence>
<comment type="catalytic activity">
    <reaction evidence="1">
        <text>ATP + protein L-histidine = ADP + protein N-phospho-L-histidine.</text>
        <dbReference type="EC" id="2.7.13.3"/>
    </reaction>
</comment>
<keyword evidence="10 11" id="KW-0472">Membrane</keyword>
<dbReference type="CDD" id="cd06225">
    <property type="entry name" value="HAMP"/>
    <property type="match status" value="1"/>
</dbReference>
<dbReference type="SMART" id="SM00387">
    <property type="entry name" value="HATPase_c"/>
    <property type="match status" value="1"/>
</dbReference>
<dbReference type="CDD" id="cd00082">
    <property type="entry name" value="HisKA"/>
    <property type="match status" value="1"/>
</dbReference>
<dbReference type="GO" id="GO:0016020">
    <property type="term" value="C:membrane"/>
    <property type="evidence" value="ECO:0007669"/>
    <property type="project" value="UniProtKB-SubCell"/>
</dbReference>
<keyword evidence="6" id="KW-0547">Nucleotide-binding</keyword>
<dbReference type="InterPro" id="IPR036890">
    <property type="entry name" value="HATPase_C_sf"/>
</dbReference>
<dbReference type="PANTHER" id="PTHR42878">
    <property type="entry name" value="TWO-COMPONENT HISTIDINE KINASE"/>
    <property type="match status" value="1"/>
</dbReference>
<reference evidence="15" key="1">
    <citation type="submission" date="2015-01" db="EMBL/GenBank/DDBJ databases">
        <authorList>
            <person name="Manzoor Shahid"/>
            <person name="Zubair Saima"/>
        </authorList>
    </citation>
    <scope>NUCLEOTIDE SEQUENCE [LARGE SCALE GENOMIC DNA]</scope>
    <source>
        <strain evidence="15">Sp3</strain>
    </source>
</reference>
<dbReference type="SUPFAM" id="SSF47384">
    <property type="entry name" value="Homodimeric domain of signal transducing histidine kinase"/>
    <property type="match status" value="1"/>
</dbReference>
<dbReference type="GO" id="GO:0000155">
    <property type="term" value="F:phosphorelay sensor kinase activity"/>
    <property type="evidence" value="ECO:0007669"/>
    <property type="project" value="InterPro"/>
</dbReference>
<keyword evidence="5" id="KW-0808">Transferase</keyword>
<protein>
    <recommendedName>
        <fullName evidence="3">histidine kinase</fullName>
        <ecNumber evidence="3">2.7.13.3</ecNumber>
    </recommendedName>
</protein>
<dbReference type="InterPro" id="IPR036097">
    <property type="entry name" value="HisK_dim/P_sf"/>
</dbReference>
<dbReference type="InterPro" id="IPR004358">
    <property type="entry name" value="Sig_transdc_His_kin-like_C"/>
</dbReference>
<dbReference type="PROSITE" id="PS50885">
    <property type="entry name" value="HAMP"/>
    <property type="match status" value="1"/>
</dbReference>
<evidence type="ECO:0000256" key="11">
    <source>
        <dbReference type="SAM" id="Phobius"/>
    </source>
</evidence>
<feature type="domain" description="HAMP" evidence="13">
    <location>
        <begin position="196"/>
        <end position="248"/>
    </location>
</feature>
<dbReference type="OrthoDB" id="9796330at2"/>
<feature type="transmembrane region" description="Helical" evidence="11">
    <location>
        <begin position="172"/>
        <end position="193"/>
    </location>
</feature>
<dbReference type="InterPro" id="IPR003594">
    <property type="entry name" value="HATPase_dom"/>
</dbReference>
<dbReference type="EC" id="2.7.13.3" evidence="3"/>
<dbReference type="Pfam" id="PF00672">
    <property type="entry name" value="HAMP"/>
    <property type="match status" value="1"/>
</dbReference>
<dbReference type="AlphaFoldDB" id="A0A0B7MHE0"/>
<evidence type="ECO:0000256" key="8">
    <source>
        <dbReference type="ARBA" id="ARBA00022840"/>
    </source>
</evidence>
<evidence type="ECO:0000256" key="5">
    <source>
        <dbReference type="ARBA" id="ARBA00022679"/>
    </source>
</evidence>
<evidence type="ECO:0000256" key="1">
    <source>
        <dbReference type="ARBA" id="ARBA00000085"/>
    </source>
</evidence>
<keyword evidence="9" id="KW-0902">Two-component regulatory system</keyword>
<evidence type="ECO:0000256" key="10">
    <source>
        <dbReference type="ARBA" id="ARBA00023136"/>
    </source>
</evidence>
<name>A0A0B7MHE0_9FIRM</name>
<evidence type="ECO:0000256" key="6">
    <source>
        <dbReference type="ARBA" id="ARBA00022741"/>
    </source>
</evidence>
<evidence type="ECO:0000256" key="9">
    <source>
        <dbReference type="ARBA" id="ARBA00023012"/>
    </source>
</evidence>
<feature type="domain" description="Histidine kinase" evidence="12">
    <location>
        <begin position="256"/>
        <end position="470"/>
    </location>
</feature>
<dbReference type="Gene3D" id="1.10.287.130">
    <property type="match status" value="1"/>
</dbReference>
<proteinExistence type="predicted"/>
<feature type="transmembrane region" description="Helical" evidence="11">
    <location>
        <begin position="12"/>
        <end position="35"/>
    </location>
</feature>
<dbReference type="SMART" id="SM00304">
    <property type="entry name" value="HAMP"/>
    <property type="match status" value="1"/>
</dbReference>
<dbReference type="GO" id="GO:0007234">
    <property type="term" value="P:osmosensory signaling via phosphorelay pathway"/>
    <property type="evidence" value="ECO:0007669"/>
    <property type="project" value="TreeGrafter"/>
</dbReference>
<dbReference type="Proteomes" id="UP000046155">
    <property type="component" value="Unassembled WGS sequence"/>
</dbReference>
<evidence type="ECO:0000256" key="2">
    <source>
        <dbReference type="ARBA" id="ARBA00004370"/>
    </source>
</evidence>
<dbReference type="SUPFAM" id="SSF55874">
    <property type="entry name" value="ATPase domain of HSP90 chaperone/DNA topoisomerase II/histidine kinase"/>
    <property type="match status" value="1"/>
</dbReference>
<accession>A0A0B7MHE0</accession>
<dbReference type="SUPFAM" id="SSF158472">
    <property type="entry name" value="HAMP domain-like"/>
    <property type="match status" value="1"/>
</dbReference>
<feature type="transmembrane region" description="Helical" evidence="11">
    <location>
        <begin position="137"/>
        <end position="160"/>
    </location>
</feature>
<evidence type="ECO:0000313" key="15">
    <source>
        <dbReference type="Proteomes" id="UP000046155"/>
    </source>
</evidence>
<evidence type="ECO:0000256" key="7">
    <source>
        <dbReference type="ARBA" id="ARBA00022777"/>
    </source>
</evidence>
<dbReference type="Pfam" id="PF02518">
    <property type="entry name" value="HATPase_c"/>
    <property type="match status" value="1"/>
</dbReference>
<dbReference type="FunFam" id="3.30.565.10:FF:000006">
    <property type="entry name" value="Sensor histidine kinase WalK"/>
    <property type="match status" value="1"/>
</dbReference>
<dbReference type="GO" id="GO:0000156">
    <property type="term" value="F:phosphorelay response regulator activity"/>
    <property type="evidence" value="ECO:0007669"/>
    <property type="project" value="TreeGrafter"/>
</dbReference>
<dbReference type="InterPro" id="IPR003661">
    <property type="entry name" value="HisK_dim/P_dom"/>
</dbReference>
<evidence type="ECO:0000259" key="13">
    <source>
        <dbReference type="PROSITE" id="PS50885"/>
    </source>
</evidence>
<sequence length="476" mass="52431">MPSMNRSIFQKLLFSYLAVIILVIGALAAFLTHFFNNFYFEQEQQALLDMGEQVIGQVLDCQTGKITAEQLADTVRIAGSTSGSRIFVFEGENIHNLQDPNLDAKVSEESDLLPDVRKILKGETVIKKKHYSSQLNAFVVFVGMPVITGDNVSGMVLLFTPVAKINTALNQVYRIIWGTALFAFLLGGLVIFLTSRHLSRPLTTMKEAAAAIAEGDYSKEIAATNCDELDQLTASFNYMRERIQQVEKMRQELLANVSHELRTPLTSIRGFIQAILEGVVPEGDQEKYLKITREEVDRLTRLVQDLLDLARIKSGSIKLNKEPLDIGELAGEVATEFRLIAAAKSITVETDEGLVISGDRDRIRQVMINLLSNAVKYTEQNGHIQIRVRREGGQAVLKVRDNGAGIPETELEHIFDKFHRVDKSRDAATGGTGLGLAIVKELVELHNGSAAAWSAPGKGTEITIELPLVGSADQGN</sequence>
<evidence type="ECO:0000313" key="14">
    <source>
        <dbReference type="EMBL" id="CEO87366.1"/>
    </source>
</evidence>
<dbReference type="FunFam" id="1.10.287.130:FF:000001">
    <property type="entry name" value="Two-component sensor histidine kinase"/>
    <property type="match status" value="1"/>
</dbReference>
<organism evidence="14 15">
    <name type="scientific">Syntrophaceticus schinkii</name>
    <dbReference type="NCBI Taxonomy" id="499207"/>
    <lineage>
        <taxon>Bacteria</taxon>
        <taxon>Bacillati</taxon>
        <taxon>Bacillota</taxon>
        <taxon>Clostridia</taxon>
        <taxon>Thermoanaerobacterales</taxon>
        <taxon>Thermoanaerobacterales Family III. Incertae Sedis</taxon>
        <taxon>Syntrophaceticus</taxon>
    </lineage>
</organism>
<keyword evidence="15" id="KW-1185">Reference proteome</keyword>
<dbReference type="InterPro" id="IPR050351">
    <property type="entry name" value="BphY/WalK/GraS-like"/>
</dbReference>
<dbReference type="PANTHER" id="PTHR42878:SF7">
    <property type="entry name" value="SENSOR HISTIDINE KINASE GLRK"/>
    <property type="match status" value="1"/>
</dbReference>
<evidence type="ECO:0000256" key="3">
    <source>
        <dbReference type="ARBA" id="ARBA00012438"/>
    </source>
</evidence>
<dbReference type="PROSITE" id="PS50109">
    <property type="entry name" value="HIS_KIN"/>
    <property type="match status" value="1"/>
</dbReference>
<dbReference type="GO" id="GO:0030295">
    <property type="term" value="F:protein kinase activator activity"/>
    <property type="evidence" value="ECO:0007669"/>
    <property type="project" value="TreeGrafter"/>
</dbReference>
<comment type="subcellular location">
    <subcellularLocation>
        <location evidence="2">Membrane</location>
    </subcellularLocation>
</comment>
<keyword evidence="4" id="KW-0597">Phosphoprotein</keyword>
<dbReference type="InterPro" id="IPR005467">
    <property type="entry name" value="His_kinase_dom"/>
</dbReference>
<dbReference type="GO" id="GO:0005524">
    <property type="term" value="F:ATP binding"/>
    <property type="evidence" value="ECO:0007669"/>
    <property type="project" value="UniProtKB-KW"/>
</dbReference>
<keyword evidence="7" id="KW-0418">Kinase</keyword>
<dbReference type="CDD" id="cd00075">
    <property type="entry name" value="HATPase"/>
    <property type="match status" value="1"/>
</dbReference>
<keyword evidence="8" id="KW-0067">ATP-binding</keyword>
<evidence type="ECO:0000256" key="4">
    <source>
        <dbReference type="ARBA" id="ARBA00022553"/>
    </source>
</evidence>
<dbReference type="PRINTS" id="PR00344">
    <property type="entry name" value="BCTRLSENSOR"/>
</dbReference>
<dbReference type="InterPro" id="IPR003660">
    <property type="entry name" value="HAMP_dom"/>
</dbReference>
<dbReference type="Pfam" id="PF00512">
    <property type="entry name" value="HisKA"/>
    <property type="match status" value="1"/>
</dbReference>
<keyword evidence="11" id="KW-0812">Transmembrane</keyword>